<evidence type="ECO:0000256" key="3">
    <source>
        <dbReference type="ARBA" id="ARBA00022690"/>
    </source>
</evidence>
<dbReference type="PANTHER" id="PTHR24300">
    <property type="entry name" value="CYTOCHROME P450 508A4-RELATED"/>
    <property type="match status" value="1"/>
</dbReference>
<dbReference type="SMART" id="SM00131">
    <property type="entry name" value="KU"/>
    <property type="match status" value="5"/>
</dbReference>
<feature type="binding site" description="axial binding residue" evidence="10">
    <location>
        <position position="707"/>
    </location>
    <ligand>
        <name>heme</name>
        <dbReference type="ChEBI" id="CHEBI:30413"/>
    </ligand>
    <ligandPart>
        <name>Fe</name>
        <dbReference type="ChEBI" id="CHEBI:18248"/>
    </ligandPart>
</feature>
<keyword evidence="5" id="KW-0722">Serine protease inhibitor</keyword>
<dbReference type="EMBL" id="VCGU01000005">
    <property type="protein sequence ID" value="TRY75470.1"/>
    <property type="molecule type" value="Genomic_DNA"/>
</dbReference>
<evidence type="ECO:0000256" key="8">
    <source>
        <dbReference type="ARBA" id="ARBA00023033"/>
    </source>
</evidence>
<dbReference type="Pfam" id="PF00014">
    <property type="entry name" value="Kunitz_BPTI"/>
    <property type="match status" value="5"/>
</dbReference>
<organism evidence="14 15">
    <name type="scientific">Tigriopus californicus</name>
    <name type="common">Marine copepod</name>
    <dbReference type="NCBI Taxonomy" id="6832"/>
    <lineage>
        <taxon>Eukaryota</taxon>
        <taxon>Metazoa</taxon>
        <taxon>Ecdysozoa</taxon>
        <taxon>Arthropoda</taxon>
        <taxon>Crustacea</taxon>
        <taxon>Multicrustacea</taxon>
        <taxon>Hexanauplia</taxon>
        <taxon>Copepoda</taxon>
        <taxon>Harpacticoida</taxon>
        <taxon>Harpacticidae</taxon>
        <taxon>Tigriopus</taxon>
    </lineage>
</organism>
<evidence type="ECO:0000256" key="10">
    <source>
        <dbReference type="PIRSR" id="PIRSR602401-1"/>
    </source>
</evidence>
<dbReference type="CDD" id="cd00109">
    <property type="entry name" value="Kunitz-type"/>
    <property type="match status" value="4"/>
</dbReference>
<dbReference type="GO" id="GO:0004867">
    <property type="term" value="F:serine-type endopeptidase inhibitor activity"/>
    <property type="evidence" value="ECO:0007669"/>
    <property type="project" value="UniProtKB-KW"/>
</dbReference>
<feature type="domain" description="BPTI/Kunitz inhibitor" evidence="12">
    <location>
        <begin position="1926"/>
        <end position="1976"/>
    </location>
</feature>
<evidence type="ECO:0000313" key="14">
    <source>
        <dbReference type="EMBL" id="TRY75470.1"/>
    </source>
</evidence>
<dbReference type="Gene3D" id="4.10.410.10">
    <property type="entry name" value="Pancreatic trypsin inhibitor Kunitz domain"/>
    <property type="match status" value="5"/>
</dbReference>
<dbReference type="PROSITE" id="PS00280">
    <property type="entry name" value="BPTI_KUNITZ_1"/>
    <property type="match status" value="3"/>
</dbReference>
<dbReference type="InterPro" id="IPR050182">
    <property type="entry name" value="Cytochrome_P450_fam2"/>
</dbReference>
<dbReference type="GO" id="GO:0020037">
    <property type="term" value="F:heme binding"/>
    <property type="evidence" value="ECO:0007669"/>
    <property type="project" value="InterPro"/>
</dbReference>
<dbReference type="FunFam" id="1.10.630.10:FF:000036">
    <property type="entry name" value="CYtochrome P450 family"/>
    <property type="match status" value="1"/>
</dbReference>
<dbReference type="PROSITE" id="PS51233">
    <property type="entry name" value="VWFD"/>
    <property type="match status" value="1"/>
</dbReference>
<keyword evidence="7 10" id="KW-0408">Iron</keyword>
<evidence type="ECO:0000256" key="11">
    <source>
        <dbReference type="SAM" id="MobiDB-lite"/>
    </source>
</evidence>
<feature type="region of interest" description="Disordered" evidence="11">
    <location>
        <begin position="2122"/>
        <end position="2261"/>
    </location>
</feature>
<evidence type="ECO:0000259" key="12">
    <source>
        <dbReference type="PROSITE" id="PS50279"/>
    </source>
</evidence>
<comment type="caution">
    <text evidence="14">The sequence shown here is derived from an EMBL/GenBank/DDBJ whole genome shotgun (WGS) entry which is preliminary data.</text>
</comment>
<keyword evidence="3" id="KW-0646">Protease inhibitor</keyword>
<dbReference type="FunFam" id="4.10.410.10:FF:000020">
    <property type="entry name" value="Collagen, type VI, alpha 3"/>
    <property type="match status" value="1"/>
</dbReference>
<feature type="compositionally biased region" description="Low complexity" evidence="11">
    <location>
        <begin position="87"/>
        <end position="100"/>
    </location>
</feature>
<feature type="domain" description="VWFD" evidence="13">
    <location>
        <begin position="1052"/>
        <end position="1243"/>
    </location>
</feature>
<feature type="compositionally biased region" description="Low complexity" evidence="11">
    <location>
        <begin position="2214"/>
        <end position="2223"/>
    </location>
</feature>
<evidence type="ECO:0000256" key="6">
    <source>
        <dbReference type="ARBA" id="ARBA00023002"/>
    </source>
</evidence>
<dbReference type="GO" id="GO:0006082">
    <property type="term" value="P:organic acid metabolic process"/>
    <property type="evidence" value="ECO:0007669"/>
    <property type="project" value="TreeGrafter"/>
</dbReference>
<dbReference type="STRING" id="6832.A0A553PCT5"/>
<feature type="domain" description="BPTI/Kunitz inhibitor" evidence="12">
    <location>
        <begin position="1682"/>
        <end position="1732"/>
    </location>
</feature>
<feature type="domain" description="BPTI/Kunitz inhibitor" evidence="12">
    <location>
        <begin position="1753"/>
        <end position="1803"/>
    </location>
</feature>
<feature type="compositionally biased region" description="Low complexity" evidence="11">
    <location>
        <begin position="30"/>
        <end position="74"/>
    </location>
</feature>
<evidence type="ECO:0000256" key="1">
    <source>
        <dbReference type="ARBA" id="ARBA00001971"/>
    </source>
</evidence>
<dbReference type="InterPro" id="IPR001846">
    <property type="entry name" value="VWF_type-D"/>
</dbReference>
<evidence type="ECO:0000259" key="13">
    <source>
        <dbReference type="PROSITE" id="PS51233"/>
    </source>
</evidence>
<dbReference type="Pfam" id="PF00094">
    <property type="entry name" value="VWD"/>
    <property type="match status" value="1"/>
</dbReference>
<evidence type="ECO:0000313" key="15">
    <source>
        <dbReference type="Proteomes" id="UP000318571"/>
    </source>
</evidence>
<dbReference type="PANTHER" id="PTHR24300:SF375">
    <property type="entry name" value="CYTOCHROME P450 FAMILY"/>
    <property type="match status" value="1"/>
</dbReference>
<dbReference type="InterPro" id="IPR017972">
    <property type="entry name" value="Cyt_P450_CS"/>
</dbReference>
<proteinExistence type="inferred from homology"/>
<dbReference type="PROSITE" id="PS00086">
    <property type="entry name" value="CYTOCHROME_P450"/>
    <property type="match status" value="1"/>
</dbReference>
<dbReference type="PROSITE" id="PS50279">
    <property type="entry name" value="BPTI_KUNITZ_2"/>
    <property type="match status" value="5"/>
</dbReference>
<dbReference type="InterPro" id="IPR036880">
    <property type="entry name" value="Kunitz_BPTI_sf"/>
</dbReference>
<feature type="domain" description="BPTI/Kunitz inhibitor" evidence="12">
    <location>
        <begin position="1833"/>
        <end position="1883"/>
    </location>
</feature>
<keyword evidence="9" id="KW-1015">Disulfide bond</keyword>
<feature type="region of interest" description="Disordered" evidence="11">
    <location>
        <begin position="1"/>
        <end position="195"/>
    </location>
</feature>
<dbReference type="GO" id="GO:0006805">
    <property type="term" value="P:xenobiotic metabolic process"/>
    <property type="evidence" value="ECO:0007669"/>
    <property type="project" value="TreeGrafter"/>
</dbReference>
<dbReference type="PRINTS" id="PR00759">
    <property type="entry name" value="BASICPTASE"/>
</dbReference>
<feature type="compositionally biased region" description="Acidic residues" evidence="11">
    <location>
        <begin position="164"/>
        <end position="187"/>
    </location>
</feature>
<dbReference type="GO" id="GO:0005506">
    <property type="term" value="F:iron ion binding"/>
    <property type="evidence" value="ECO:0007669"/>
    <property type="project" value="InterPro"/>
</dbReference>
<dbReference type="InterPro" id="IPR058727">
    <property type="entry name" value="Helical_Vwde"/>
</dbReference>
<keyword evidence="15" id="KW-1185">Reference proteome</keyword>
<name>A0A553PCT5_TIGCA</name>
<keyword evidence="10" id="KW-0349">Heme</keyword>
<dbReference type="GO" id="GO:0005737">
    <property type="term" value="C:cytoplasm"/>
    <property type="evidence" value="ECO:0007669"/>
    <property type="project" value="TreeGrafter"/>
</dbReference>
<evidence type="ECO:0000256" key="5">
    <source>
        <dbReference type="ARBA" id="ARBA00022900"/>
    </source>
</evidence>
<dbReference type="Pfam" id="PF00067">
    <property type="entry name" value="p450"/>
    <property type="match status" value="1"/>
</dbReference>
<dbReference type="InterPro" id="IPR001128">
    <property type="entry name" value="Cyt_P450"/>
</dbReference>
<dbReference type="GO" id="GO:0016712">
    <property type="term" value="F:oxidoreductase activity, acting on paired donors, with incorporation or reduction of molecular oxygen, reduced flavin or flavoprotein as one donor, and incorporation of one atom of oxygen"/>
    <property type="evidence" value="ECO:0007669"/>
    <property type="project" value="TreeGrafter"/>
</dbReference>
<feature type="compositionally biased region" description="Basic and acidic residues" evidence="11">
    <location>
        <begin position="2162"/>
        <end position="2171"/>
    </location>
</feature>
<evidence type="ECO:0000256" key="7">
    <source>
        <dbReference type="ARBA" id="ARBA00023004"/>
    </source>
</evidence>
<comment type="similarity">
    <text evidence="2">Belongs to the cytochrome P450 family.</text>
</comment>
<keyword evidence="4 10" id="KW-0479">Metal-binding</keyword>
<feature type="domain" description="BPTI/Kunitz inhibitor" evidence="12">
    <location>
        <begin position="2308"/>
        <end position="2361"/>
    </location>
</feature>
<dbReference type="PRINTS" id="PR00463">
    <property type="entry name" value="EP450I"/>
</dbReference>
<gene>
    <name evidence="14" type="ORF">TCAL_10496</name>
</gene>
<sequence length="2374" mass="263411">MEFKGPTTDVACHLPFEERLSETPGLGERSSTSATEATTTSSSEEVSSSAKETSSTESTTKTTTITTTLPSSTARQPPIASRLVATRASFRSRGSSNSPSAKPNRIVVKGQRRKSAPESTSTTPVKETPRALTGSRFSARKSLLDLRPAFRAIKAKNSPKEKKEEEEEETEDDDDDDDDDDATEEPEISTHRSEEILASLRLSTMKTPSIDPCLPNNHKIVQDQPQRSINHHLAKSGDEPPICDRDLERGWYRFESAAGNIMPTECPGGNYCGTNMPIWMKEERDAPPGPNSIPILGSIPFVPKRFRAQGRLHIPKLFNHLTQEYGPIFRIYLGPIPTVVITDLNLAKEAFKKDEVTARPPMKPFHEFRYGSADGNQRGVILSSGLEWQDQRRFSLRQLRDFGFGRSSMESMILEEVQKLCKSLQEEAGKPLDLSFKMNISIINALWLILVGERLELDDERLLKIVRTMDKLLRETQVSGLFSVLFPTLYKMVHPRFKFARDTFESMRILMKQAIVEHKESFQPDEDPKDFIDSYLQEIESTKNPRSSFFKEQGLKSLDCVLIDLFMGGSETTSITLIWTFLFLLHHPEWQEKIHEELDSAIGDPLPTLQDLPALPHLRAVMSETLRLSSVVPNGVPHYVTQDTKVGDYILKKGTSVMANLAGVHLNPAFWETAEEFQPERFLDKSGKFESPDSSHFAPFSVGKRFCLGQSLAEQEYFLFLSGIMQKFKLVHPPGQALPDYRFSNDDNNRGDIPSEEEGTVEATGCINRDRECCINELPMQVRNCSKFIVYHLEPTPTCSMGYCIGEGVPCPEGLTSENGYTPCNFTAKLDTVVLSPQVNDNHTEVTFSCQPVIQDAIDRATISVEIEWWVGNMLVSDETFELKDRPSGVLSQDLWKVGHEVRCTALVMHTVTGSGTEKKSSKTFFIGLVVDSETSLILHEGGVAQDLKISSTIPITCPDGRRGRHCCLDLELSEKIQSSGQRCPNRETLDRLAFPLCKPQICEDDFNSSVSISLRVKNDHLINGNETIHLEIGVSGVAKWKDYKLPDQQLQVVSSDVQEFCQISSFLTTFDGSQVQLDQPGIYTIYRHQSKPIEIQAHFFPCSLSKLCTCAVSVRVGDIFMVLDVCTKGHLQVWASTESGTVPDVGEIPRGLELLSVDEGREYRILLPTGGYVSLGSLLTSLRIYASQEDLNQTSGLCGPFNRNIMDDFMKPNGEVACTEKSKLQTGGRFKQPTPKKALKCVPFTKSWSLERKETLFAGYFDKTLNGTLPTKAGTCSCNKQHDKRSSLVHENIEDIGENFEVMDCYAEDLVCFQQQNSQPFLTKAFALGKSPDFRHFTDLIVEPTKVNVESDESVIEQKEVAQIILSTSVQSSHTGTPPEGWTLSTADKHCANFIQESDAADRCRFVPEMDLSEAIQTCRTDLLFTGNFRVATLHLERLKEECRESLFRNTSLWTLESGSSFLTPPRRIADALCLNDCSGNGICDRDYIGGDCSQTLSTGIHTSEPPPPQVSALTNFGLCDTRTKPCRELTVLGDGLVNHEALKCNLEIYKIRGVASKQLVTDLVMTMPAKFISYQQVLCPLPELDIHHPDDLAKLDFKDNTDHTRIFAKVSLSYGQGPRSAPLDLLLYDSLCWDCDSAGECTAKTKETRCFFAAGTSSIQVFRIGRTISTRVSPDDFRTCTLPKDSGGCDNKIFRYYYNAIERRCKLFVYGGCKGNGNNFLSEIQCLQQCGDESALALLPEPEVTTEIDTCSQIKDEGICTGYVPRFYFNKKLGRCELFSYGGCGGNNNNFESEDNCVAHCGGPSGGGIFSHSTDVSLDGPSPVTIRKSKCNLPLHKGACHATLRRFFFDSDEGRCKLFIFGGCQGNANNFETMEECIEDCSGPNFMNGEKTSGSNIIISTTTLEPTSKPTSLSGSNFQTTNVCELTKSFGTCLTVSFRYFYDFATNTCKRFRYSGCGGNGNNFLSAADCVRTCGGVLAGDKRAPELKVSPRFYETIKHRAEGEIGGYIRSTSTTTTSSTIKPTTMPTTTTVFVESTTTNPPASTAERSTRLRVKQRKRFFPAAITAATTTSIKSTTEPSTIIHKTTTARHHIVRATPIPRGRSRFGTGVRARFVALSATTSTPKPDTETKDEGMMVSTQTSRSTIVRAKPKRPISNDIHGLKEGHDSDESPTPSELMASTGHAHHRFKLSSSLQRLLRSKASDRSNKLRVSTPSKSSSTSEEGEDRETPFSPSHDEEEDPNQTDLSSTSLEASASELRPTTVFRGTNSLFSRRISKLSHVPVIDQVVKAPLTMKGSELVVIHTFCRHSPPRGSQPRCNREKPLYFYNVTSATCEPFYDGYCGRSRNRFPSKAACLSSCIVASENVDSAEAD</sequence>
<feature type="compositionally biased region" description="Low complexity" evidence="11">
    <location>
        <begin position="2248"/>
        <end position="2260"/>
    </location>
</feature>
<comment type="cofactor">
    <cofactor evidence="1 10">
        <name>heme</name>
        <dbReference type="ChEBI" id="CHEBI:30413"/>
    </cofactor>
</comment>
<dbReference type="SUPFAM" id="SSF57362">
    <property type="entry name" value="BPTI-like"/>
    <property type="match status" value="5"/>
</dbReference>
<dbReference type="PRINTS" id="PR00385">
    <property type="entry name" value="P450"/>
</dbReference>
<dbReference type="Proteomes" id="UP000318571">
    <property type="component" value="Chromosome 2"/>
</dbReference>
<dbReference type="OMA" id="CKLFIFG"/>
<dbReference type="InterPro" id="IPR002401">
    <property type="entry name" value="Cyt_P450_E_grp-I"/>
</dbReference>
<accession>A0A553PCT5</accession>
<keyword evidence="8" id="KW-0503">Monooxygenase</keyword>
<evidence type="ECO:0000256" key="9">
    <source>
        <dbReference type="ARBA" id="ARBA00023157"/>
    </source>
</evidence>
<evidence type="ECO:0000256" key="2">
    <source>
        <dbReference type="ARBA" id="ARBA00010617"/>
    </source>
</evidence>
<reference evidence="14 15" key="1">
    <citation type="journal article" date="2018" name="Nat. Ecol. Evol.">
        <title>Genomic signatures of mitonuclear coevolution across populations of Tigriopus californicus.</title>
        <authorList>
            <person name="Barreto F.S."/>
            <person name="Watson E.T."/>
            <person name="Lima T.G."/>
            <person name="Willett C.S."/>
            <person name="Edmands S."/>
            <person name="Li W."/>
            <person name="Burton R.S."/>
        </authorList>
    </citation>
    <scope>NUCLEOTIDE SEQUENCE [LARGE SCALE GENOMIC DNA]</scope>
    <source>
        <strain evidence="14 15">San Diego</strain>
    </source>
</reference>
<evidence type="ECO:0000256" key="4">
    <source>
        <dbReference type="ARBA" id="ARBA00022723"/>
    </source>
</evidence>
<dbReference type="InterPro" id="IPR002223">
    <property type="entry name" value="Kunitz_BPTI"/>
</dbReference>
<dbReference type="InterPro" id="IPR020901">
    <property type="entry name" value="Prtase_inh_Kunz-CS"/>
</dbReference>
<dbReference type="InterPro" id="IPR036396">
    <property type="entry name" value="Cyt_P450_sf"/>
</dbReference>
<keyword evidence="6" id="KW-0560">Oxidoreductase</keyword>
<dbReference type="Pfam" id="PF26129">
    <property type="entry name" value="Vwde"/>
    <property type="match status" value="1"/>
</dbReference>
<protein>
    <submittedName>
        <fullName evidence="14">Uncharacterized protein</fullName>
    </submittedName>
</protein>
<dbReference type="SUPFAM" id="SSF48264">
    <property type="entry name" value="Cytochrome P450"/>
    <property type="match status" value="1"/>
</dbReference>
<dbReference type="Gene3D" id="1.10.630.10">
    <property type="entry name" value="Cytochrome P450"/>
    <property type="match status" value="1"/>
</dbReference>